<dbReference type="EMBL" id="CAJJDM010000022">
    <property type="protein sequence ID" value="CAD8056565.1"/>
    <property type="molecule type" value="Genomic_DNA"/>
</dbReference>
<protein>
    <recommendedName>
        <fullName evidence="2">BSD domain-containing protein</fullName>
    </recommendedName>
</protein>
<proteinExistence type="predicted"/>
<evidence type="ECO:0000313" key="4">
    <source>
        <dbReference type="EMBL" id="CAD8056569.1"/>
    </source>
</evidence>
<evidence type="ECO:0000259" key="2">
    <source>
        <dbReference type="PROSITE" id="PS50858"/>
    </source>
</evidence>
<sequence>MSEEQNKTPRDLKIDDTSFTNRKDTTADIRYSQKSFIHPQQIYQVQQCNHPVQPIFIQVITREEIETPFINEIEMLKNKIIKIQQENDKLYEKIHQLTEQLQDRQNFIDTYKQKFIDLQNSKDILLSELEKLNSQKYPIINYTTPVQPKYMFQQNQLSDRTNNNLNLEIEIDKLRIALSNKEEEIRRLQEKYQQLENQGLAVLEEKIRTLINEKEFWKQKFEETQKVRQYSNFKFA</sequence>
<accession>A0A8S1KRS2</accession>
<dbReference type="PROSITE" id="PS50858">
    <property type="entry name" value="BSD"/>
    <property type="match status" value="1"/>
</dbReference>
<comment type="caution">
    <text evidence="3">The sequence shown here is derived from an EMBL/GenBank/DDBJ whole genome shotgun (WGS) entry which is preliminary data.</text>
</comment>
<dbReference type="EMBL" id="CAJJDM010000022">
    <property type="protein sequence ID" value="CAD8056569.1"/>
    <property type="molecule type" value="Genomic_DNA"/>
</dbReference>
<gene>
    <name evidence="3" type="ORF">PPRIM_AZ9-3.1.T0240375</name>
    <name evidence="4" type="ORF">PPRIM_AZ9-3.1.T0240377</name>
</gene>
<evidence type="ECO:0000313" key="3">
    <source>
        <dbReference type="EMBL" id="CAD8056565.1"/>
    </source>
</evidence>
<organism evidence="3 5">
    <name type="scientific">Paramecium primaurelia</name>
    <dbReference type="NCBI Taxonomy" id="5886"/>
    <lineage>
        <taxon>Eukaryota</taxon>
        <taxon>Sar</taxon>
        <taxon>Alveolata</taxon>
        <taxon>Ciliophora</taxon>
        <taxon>Intramacronucleata</taxon>
        <taxon>Oligohymenophorea</taxon>
        <taxon>Peniculida</taxon>
        <taxon>Parameciidae</taxon>
        <taxon>Paramecium</taxon>
    </lineage>
</organism>
<dbReference type="InterPro" id="IPR005607">
    <property type="entry name" value="BSD_dom"/>
</dbReference>
<feature type="coiled-coil region" evidence="1">
    <location>
        <begin position="73"/>
        <end position="135"/>
    </location>
</feature>
<feature type="domain" description="BSD" evidence="2">
    <location>
        <begin position="161"/>
        <end position="228"/>
    </location>
</feature>
<reference evidence="3" key="1">
    <citation type="submission" date="2021-01" db="EMBL/GenBank/DDBJ databases">
        <authorList>
            <consortium name="Genoscope - CEA"/>
            <person name="William W."/>
        </authorList>
    </citation>
    <scope>NUCLEOTIDE SEQUENCE</scope>
</reference>
<dbReference type="OMA" id="CNHTVQP"/>
<evidence type="ECO:0000313" key="5">
    <source>
        <dbReference type="Proteomes" id="UP000688137"/>
    </source>
</evidence>
<name>A0A8S1KRS2_PARPR</name>
<dbReference type="AlphaFoldDB" id="A0A8S1KRS2"/>
<keyword evidence="1" id="KW-0175">Coiled coil</keyword>
<feature type="coiled-coil region" evidence="1">
    <location>
        <begin position="164"/>
        <end position="220"/>
    </location>
</feature>
<keyword evidence="5" id="KW-1185">Reference proteome</keyword>
<evidence type="ECO:0000256" key="1">
    <source>
        <dbReference type="SAM" id="Coils"/>
    </source>
</evidence>
<dbReference type="Proteomes" id="UP000688137">
    <property type="component" value="Unassembled WGS sequence"/>
</dbReference>